<accession>A0A0U1NUJ3</accession>
<evidence type="ECO:0000313" key="3">
    <source>
        <dbReference type="Proteomes" id="UP000199087"/>
    </source>
</evidence>
<keyword evidence="1" id="KW-1133">Transmembrane helix</keyword>
<dbReference type="OrthoDB" id="1936187at2"/>
<keyword evidence="1" id="KW-0472">Membrane</keyword>
<dbReference type="AlphaFoldDB" id="A0A0U1NUJ3"/>
<feature type="transmembrane region" description="Helical" evidence="1">
    <location>
        <begin position="12"/>
        <end position="35"/>
    </location>
</feature>
<dbReference type="STRING" id="1499688.BN000_01320"/>
<evidence type="ECO:0000256" key="1">
    <source>
        <dbReference type="SAM" id="Phobius"/>
    </source>
</evidence>
<organism evidence="2 3">
    <name type="scientific">Neobacillus massiliamazoniensis</name>
    <dbReference type="NCBI Taxonomy" id="1499688"/>
    <lineage>
        <taxon>Bacteria</taxon>
        <taxon>Bacillati</taxon>
        <taxon>Bacillota</taxon>
        <taxon>Bacilli</taxon>
        <taxon>Bacillales</taxon>
        <taxon>Bacillaceae</taxon>
        <taxon>Neobacillus</taxon>
    </lineage>
</organism>
<keyword evidence="1" id="KW-0812">Transmembrane</keyword>
<feature type="transmembrane region" description="Helical" evidence="1">
    <location>
        <begin position="41"/>
        <end position="65"/>
    </location>
</feature>
<keyword evidence="3" id="KW-1185">Reference proteome</keyword>
<dbReference type="EMBL" id="CVRB01000001">
    <property type="protein sequence ID" value="CRK81418.1"/>
    <property type="molecule type" value="Genomic_DNA"/>
</dbReference>
<feature type="transmembrane region" description="Helical" evidence="1">
    <location>
        <begin position="125"/>
        <end position="145"/>
    </location>
</feature>
<protein>
    <submittedName>
        <fullName evidence="2">ABC transporter permease</fullName>
    </submittedName>
</protein>
<evidence type="ECO:0000313" key="2">
    <source>
        <dbReference type="EMBL" id="CRK81418.1"/>
    </source>
</evidence>
<feature type="transmembrane region" description="Helical" evidence="1">
    <location>
        <begin position="206"/>
        <end position="229"/>
    </location>
</feature>
<feature type="transmembrane region" description="Helical" evidence="1">
    <location>
        <begin position="152"/>
        <end position="170"/>
    </location>
</feature>
<dbReference type="Proteomes" id="UP000199087">
    <property type="component" value="Unassembled WGS sequence"/>
</dbReference>
<feature type="transmembrane region" description="Helical" evidence="1">
    <location>
        <begin position="85"/>
        <end position="105"/>
    </location>
</feature>
<gene>
    <name evidence="2" type="ORF">BN000_01320</name>
</gene>
<name>A0A0U1NUJ3_9BACI</name>
<sequence length="233" mass="26863">MSGLIRYQFISYIRSLKMIPPLTIFGAWVFILYAYKNVPILSSYAVTSIAIYLTMTWVTMGVLLIEQESEKHILFVQIGKLRYLWGKWILCLLVVFILMLFAIGYPILMNNFKGPITLIQIGLSIYSHFFLALFGILVGSFFAFTPFASSKYSWLLAVLVIVVSISYEGLVEKVEVLKWGLILFPPVTQVIKYLSSDDVVHITTDFWMHVLWVLVYTVIGFIVLVKIFFKKER</sequence>
<proteinExistence type="predicted"/>
<reference evidence="3" key="1">
    <citation type="submission" date="2015-05" db="EMBL/GenBank/DDBJ databases">
        <authorList>
            <person name="Urmite Genomes"/>
        </authorList>
    </citation>
    <scope>NUCLEOTIDE SEQUENCE [LARGE SCALE GENOMIC DNA]</scope>
    <source>
        <strain evidence="3">LF1</strain>
    </source>
</reference>
<dbReference type="RefSeq" id="WP_090632406.1">
    <property type="nucleotide sequence ID" value="NZ_CVRB01000001.1"/>
</dbReference>